<reference evidence="2" key="1">
    <citation type="submission" date="2024-05" db="EMBL/GenBank/DDBJ databases">
        <title>30 novel species of actinomycetes from the DSMZ collection.</title>
        <authorList>
            <person name="Nouioui I."/>
        </authorList>
    </citation>
    <scope>NUCLEOTIDE SEQUENCE</scope>
    <source>
        <strain evidence="2">DSM 41529</strain>
    </source>
</reference>
<evidence type="ECO:0000256" key="1">
    <source>
        <dbReference type="SAM" id="MobiDB-lite"/>
    </source>
</evidence>
<comment type="caution">
    <text evidence="2">The sequence shown here is derived from an EMBL/GenBank/DDBJ whole genome shotgun (WGS) entry which is preliminary data.</text>
</comment>
<gene>
    <name evidence="2" type="ORF">RND15_06675</name>
</gene>
<proteinExistence type="predicted"/>
<accession>A0ABU2XAB8</accession>
<dbReference type="Proteomes" id="UP001180754">
    <property type="component" value="Unassembled WGS sequence"/>
</dbReference>
<feature type="compositionally biased region" description="Pro residues" evidence="1">
    <location>
        <begin position="166"/>
        <end position="175"/>
    </location>
</feature>
<evidence type="ECO:0000313" key="3">
    <source>
        <dbReference type="Proteomes" id="UP001180754"/>
    </source>
</evidence>
<evidence type="ECO:0000313" key="2">
    <source>
        <dbReference type="EMBL" id="MDT0542399.1"/>
    </source>
</evidence>
<dbReference type="RefSeq" id="WP_311722739.1">
    <property type="nucleotide sequence ID" value="NZ_JAVRFD010000002.1"/>
</dbReference>
<sequence>MSNILTDAIRVYARPGDRINGVEAQWITWMLLGRGGSYHVPVVTRCGPEGAYVDIQYGSGKSPDIVNFCQDHAPYLYGAVWGRHYNEGRELDLIWQEDVNDGPYRYCRYGFDEVRVATTAGDRPPVAPEAAWRRHADGSWRLSVNGSYRTGNNRDAEVGPMATPATPLPDPPPTALPTPTTPTDWGEPLAAIDPGWLAPLADDHPAATLIEYRWRGRVVHRAREDDDWDGPSWQHRCADDWDNCLDPEFLRFTGATELLAPEEVYERDREDWGKRAAR</sequence>
<dbReference type="EMBL" id="JAVRFD010000002">
    <property type="protein sequence ID" value="MDT0542399.1"/>
    <property type="molecule type" value="Genomic_DNA"/>
</dbReference>
<feature type="region of interest" description="Disordered" evidence="1">
    <location>
        <begin position="144"/>
        <end position="175"/>
    </location>
</feature>
<name>A0ABU2XAB8_9ACTN</name>
<keyword evidence="3" id="KW-1185">Reference proteome</keyword>
<organism evidence="2 3">
    <name type="scientific">Streptomyces lonegramiae</name>
    <dbReference type="NCBI Taxonomy" id="3075524"/>
    <lineage>
        <taxon>Bacteria</taxon>
        <taxon>Bacillati</taxon>
        <taxon>Actinomycetota</taxon>
        <taxon>Actinomycetes</taxon>
        <taxon>Kitasatosporales</taxon>
        <taxon>Streptomycetaceae</taxon>
        <taxon>Streptomyces</taxon>
    </lineage>
</organism>
<protein>
    <submittedName>
        <fullName evidence="2">Uncharacterized protein</fullName>
    </submittedName>
</protein>